<comment type="pathway">
    <text evidence="8 9">Carbohydrate biosynthesis; gluconeogenesis.</text>
</comment>
<evidence type="ECO:0000256" key="4">
    <source>
        <dbReference type="ARBA" id="ARBA00022432"/>
    </source>
</evidence>
<dbReference type="PANTHER" id="PTHR21139:SF42">
    <property type="entry name" value="TRIOSEPHOSPHATE ISOMERASE"/>
    <property type="match status" value="1"/>
</dbReference>
<comment type="pathway">
    <text evidence="2">Carbohydrate metabolism; erythritol degradation.</text>
</comment>
<evidence type="ECO:0000256" key="6">
    <source>
        <dbReference type="ARBA" id="ARBA00023152"/>
    </source>
</evidence>
<keyword evidence="4 8" id="KW-0312">Gluconeogenesis</keyword>
<dbReference type="UniPathway" id="UPA01066"/>
<evidence type="ECO:0000313" key="11">
    <source>
        <dbReference type="Proteomes" id="UP000276254"/>
    </source>
</evidence>
<dbReference type="GO" id="GO:0005829">
    <property type="term" value="C:cytosol"/>
    <property type="evidence" value="ECO:0007669"/>
    <property type="project" value="TreeGrafter"/>
</dbReference>
<dbReference type="InterPro" id="IPR035990">
    <property type="entry name" value="TIM_sf"/>
</dbReference>
<dbReference type="Gene3D" id="3.20.20.70">
    <property type="entry name" value="Aldolase class I"/>
    <property type="match status" value="1"/>
</dbReference>
<comment type="function">
    <text evidence="8">Involved in the gluconeogenesis. Catalyzes stereospecifically the conversion of dihydroxyacetone phosphate (DHAP) to D-glyceraldehyde-3-phosphate (G3P).</text>
</comment>
<organism evidence="10 11">
    <name type="scientific">Sphingomonas paeninsulae</name>
    <dbReference type="NCBI Taxonomy" id="2319844"/>
    <lineage>
        <taxon>Bacteria</taxon>
        <taxon>Pseudomonadati</taxon>
        <taxon>Pseudomonadota</taxon>
        <taxon>Alphaproteobacteria</taxon>
        <taxon>Sphingomonadales</taxon>
        <taxon>Sphingomonadaceae</taxon>
        <taxon>Sphingomonas</taxon>
    </lineage>
</organism>
<dbReference type="HAMAP" id="MF_00147_B">
    <property type="entry name" value="TIM_B"/>
    <property type="match status" value="1"/>
</dbReference>
<evidence type="ECO:0000256" key="2">
    <source>
        <dbReference type="ARBA" id="ARBA00004939"/>
    </source>
</evidence>
<keyword evidence="5 8" id="KW-0963">Cytoplasm</keyword>
<feature type="active site" description="Proton acceptor" evidence="8">
    <location>
        <position position="163"/>
    </location>
</feature>
<keyword evidence="7 8" id="KW-0413">Isomerase</keyword>
<dbReference type="Proteomes" id="UP000276254">
    <property type="component" value="Plasmid unnamed2"/>
</dbReference>
<comment type="subcellular location">
    <subcellularLocation>
        <location evidence="8 9">Cytoplasm</location>
    </subcellularLocation>
</comment>
<evidence type="ECO:0000256" key="9">
    <source>
        <dbReference type="RuleBase" id="RU363013"/>
    </source>
</evidence>
<dbReference type="Pfam" id="PF00121">
    <property type="entry name" value="TIM"/>
    <property type="match status" value="1"/>
</dbReference>
<dbReference type="PROSITE" id="PS51440">
    <property type="entry name" value="TIM_2"/>
    <property type="match status" value="1"/>
</dbReference>
<proteinExistence type="inferred from homology"/>
<sequence>MRTLIAGNWKMHGLQAQIGEIAAMARANAGGPSDVEVLVCVPATLIAHAVQAADGVIQIGGEDCSAEEAGPFTGDIDAQMLRDAGATSVILGHSERRQGHHETDATVAAKVKAAWRHGLATIVCIGETQAQRHDGNALKVCGDQLAASLPDIPAGACTSVAYEPLWAIGSGTMPTREQIIGVLGHLRAALDERFGSTSQSIRILYGGSVKSENALEILDTPDVNGVLIGGASLLAHDFNAIVDVARGRTPTGSV</sequence>
<dbReference type="GO" id="GO:0019563">
    <property type="term" value="P:glycerol catabolic process"/>
    <property type="evidence" value="ECO:0007669"/>
    <property type="project" value="TreeGrafter"/>
</dbReference>
<evidence type="ECO:0000256" key="7">
    <source>
        <dbReference type="ARBA" id="ARBA00023235"/>
    </source>
</evidence>
<feature type="binding site" evidence="8">
    <location>
        <position position="208"/>
    </location>
    <ligand>
        <name>substrate</name>
    </ligand>
</feature>
<dbReference type="OrthoDB" id="9809429at2"/>
<evidence type="ECO:0000256" key="5">
    <source>
        <dbReference type="ARBA" id="ARBA00022490"/>
    </source>
</evidence>
<dbReference type="UniPathway" id="UPA00109">
    <property type="reaction ID" value="UER00189"/>
</dbReference>
<name>A0A494T5B0_SPHPE</name>
<dbReference type="RefSeq" id="WP_121150254.1">
    <property type="nucleotide sequence ID" value="NZ_CP032827.1"/>
</dbReference>
<dbReference type="GO" id="GO:0006096">
    <property type="term" value="P:glycolytic process"/>
    <property type="evidence" value="ECO:0007669"/>
    <property type="project" value="UniProtKB-UniRule"/>
</dbReference>
<dbReference type="GO" id="GO:0006094">
    <property type="term" value="P:gluconeogenesis"/>
    <property type="evidence" value="ECO:0007669"/>
    <property type="project" value="UniProtKB-UniRule"/>
</dbReference>
<dbReference type="EMBL" id="CP032827">
    <property type="protein sequence ID" value="AYJ84569.1"/>
    <property type="molecule type" value="Genomic_DNA"/>
</dbReference>
<feature type="active site" description="Electrophile" evidence="8">
    <location>
        <position position="93"/>
    </location>
</feature>
<dbReference type="NCBIfam" id="TIGR00419">
    <property type="entry name" value="tim"/>
    <property type="match status" value="1"/>
</dbReference>
<evidence type="ECO:0000313" key="10">
    <source>
        <dbReference type="EMBL" id="AYJ84569.1"/>
    </source>
</evidence>
<dbReference type="GO" id="GO:0046166">
    <property type="term" value="P:glyceraldehyde-3-phosphate biosynthetic process"/>
    <property type="evidence" value="ECO:0007669"/>
    <property type="project" value="TreeGrafter"/>
</dbReference>
<protein>
    <recommendedName>
        <fullName evidence="8 9">Triosephosphate isomerase</fullName>
        <shortName evidence="8">TIM</shortName>
        <shortName evidence="8">TPI</shortName>
        <ecNumber evidence="8 9">5.3.1.1</ecNumber>
    </recommendedName>
    <alternativeName>
        <fullName evidence="8">Triose-phosphate isomerase</fullName>
    </alternativeName>
</protein>
<dbReference type="InterPro" id="IPR013785">
    <property type="entry name" value="Aldolase_TIM"/>
</dbReference>
<feature type="binding site" evidence="8">
    <location>
        <begin position="8"/>
        <end position="10"/>
    </location>
    <ligand>
        <name>substrate</name>
    </ligand>
</feature>
<keyword evidence="10" id="KW-0614">Plasmid</keyword>
<keyword evidence="6 8" id="KW-0324">Glycolysis</keyword>
<comment type="pathway">
    <text evidence="8 9">Carbohydrate degradation; glycolysis; D-glyceraldehyde 3-phosphate from glycerone phosphate: step 1/1.</text>
</comment>
<comment type="catalytic activity">
    <reaction evidence="1">
        <text>L-erythrulose 1-phosphate = D-erythrulose 4-phosphate</text>
        <dbReference type="Rhea" id="RHEA:49588"/>
        <dbReference type="ChEBI" id="CHEBI:58002"/>
        <dbReference type="ChEBI" id="CHEBI:90796"/>
        <dbReference type="EC" id="5.3.1.33"/>
    </reaction>
</comment>
<dbReference type="UniPathway" id="UPA00138"/>
<feature type="binding site" evidence="8">
    <location>
        <position position="169"/>
    </location>
    <ligand>
        <name>substrate</name>
    </ligand>
</feature>
<dbReference type="GO" id="GO:0004807">
    <property type="term" value="F:triose-phosphate isomerase activity"/>
    <property type="evidence" value="ECO:0007669"/>
    <property type="project" value="UniProtKB-UniRule"/>
</dbReference>
<comment type="subunit">
    <text evidence="8 9">Homodimer.</text>
</comment>
<dbReference type="SUPFAM" id="SSF51351">
    <property type="entry name" value="Triosephosphate isomerase (TIM)"/>
    <property type="match status" value="1"/>
</dbReference>
<dbReference type="PROSITE" id="PS00171">
    <property type="entry name" value="TIM_1"/>
    <property type="match status" value="1"/>
</dbReference>
<accession>A0A494T5B0</accession>
<comment type="catalytic activity">
    <reaction evidence="8 9">
        <text>D-glyceraldehyde 3-phosphate = dihydroxyacetone phosphate</text>
        <dbReference type="Rhea" id="RHEA:18585"/>
        <dbReference type="ChEBI" id="CHEBI:57642"/>
        <dbReference type="ChEBI" id="CHEBI:59776"/>
        <dbReference type="EC" id="5.3.1.1"/>
    </reaction>
</comment>
<dbReference type="CDD" id="cd00311">
    <property type="entry name" value="TIM"/>
    <property type="match status" value="1"/>
</dbReference>
<keyword evidence="11" id="KW-1185">Reference proteome</keyword>
<evidence type="ECO:0000256" key="3">
    <source>
        <dbReference type="ARBA" id="ARBA00007422"/>
    </source>
</evidence>
<dbReference type="KEGG" id="spha:D3Y57_00105"/>
<dbReference type="InterPro" id="IPR000652">
    <property type="entry name" value="Triosephosphate_isomerase"/>
</dbReference>
<comment type="similarity">
    <text evidence="3 8 9">Belongs to the triosephosphate isomerase family.</text>
</comment>
<gene>
    <name evidence="8" type="primary">tpiA</name>
    <name evidence="10" type="ORF">D3Y57_00105</name>
</gene>
<dbReference type="InterPro" id="IPR020861">
    <property type="entry name" value="Triosephosphate_isomerase_AS"/>
</dbReference>
<feature type="binding site" evidence="8">
    <location>
        <begin position="229"/>
        <end position="230"/>
    </location>
    <ligand>
        <name>substrate</name>
    </ligand>
</feature>
<reference evidence="10 11" key="1">
    <citation type="submission" date="2018-09" db="EMBL/GenBank/DDBJ databases">
        <title>Sphingomonas peninsula sp. nov., isolated from fildes peninsula, Antarctic soil.</title>
        <authorList>
            <person name="Yingchao G."/>
        </authorList>
    </citation>
    <scope>NUCLEOTIDE SEQUENCE [LARGE SCALE GENOMIC DNA]</scope>
    <source>
        <strain evidence="10 11">YZ-8</strain>
        <plasmid evidence="10 11">unnamed2</plasmid>
    </source>
</reference>
<evidence type="ECO:0000256" key="8">
    <source>
        <dbReference type="HAMAP-Rule" id="MF_00147"/>
    </source>
</evidence>
<geneLocation type="plasmid" evidence="10">
    <name>unnamed2</name>
</geneLocation>
<dbReference type="PANTHER" id="PTHR21139">
    <property type="entry name" value="TRIOSEPHOSPHATE ISOMERASE"/>
    <property type="match status" value="1"/>
</dbReference>
<dbReference type="EC" id="5.3.1.1" evidence="8 9"/>
<dbReference type="InterPro" id="IPR022896">
    <property type="entry name" value="TrioseP_Isoase_bac/euk"/>
</dbReference>
<dbReference type="AlphaFoldDB" id="A0A494T5B0"/>
<evidence type="ECO:0000256" key="1">
    <source>
        <dbReference type="ARBA" id="ARBA00000148"/>
    </source>
</evidence>